<evidence type="ECO:0000313" key="2">
    <source>
        <dbReference type="Proteomes" id="UP001220256"/>
    </source>
</evidence>
<keyword evidence="2" id="KW-1185">Reference proteome</keyword>
<protein>
    <submittedName>
        <fullName evidence="1">Ketopantoate reductase PanE/ApbA C terminal-domain-containing protein</fullName>
    </submittedName>
</protein>
<dbReference type="EMBL" id="JAPVEB010000003">
    <property type="protein sequence ID" value="KAJ5270008.1"/>
    <property type="molecule type" value="Genomic_DNA"/>
</dbReference>
<proteinExistence type="predicted"/>
<name>A0ABQ8WIW6_PENCH</name>
<evidence type="ECO:0000313" key="1">
    <source>
        <dbReference type="EMBL" id="KAJ5270008.1"/>
    </source>
</evidence>
<comment type="caution">
    <text evidence="1">The sequence shown here is derived from an EMBL/GenBank/DDBJ whole genome shotgun (WGS) entry which is preliminary data.</text>
</comment>
<organism evidence="1 2">
    <name type="scientific">Penicillium chrysogenum</name>
    <name type="common">Penicillium notatum</name>
    <dbReference type="NCBI Taxonomy" id="5076"/>
    <lineage>
        <taxon>Eukaryota</taxon>
        <taxon>Fungi</taxon>
        <taxon>Dikarya</taxon>
        <taxon>Ascomycota</taxon>
        <taxon>Pezizomycotina</taxon>
        <taxon>Eurotiomycetes</taxon>
        <taxon>Eurotiomycetidae</taxon>
        <taxon>Eurotiales</taxon>
        <taxon>Aspergillaceae</taxon>
        <taxon>Penicillium</taxon>
        <taxon>Penicillium chrysogenum species complex</taxon>
    </lineage>
</organism>
<sequence>MSYLYEPQVTSSEWQNDQVVRSAISALWGFYRPLSPWPGMIDEVNDRLFPRPTERTNYMVGVISHGVTLRKSFDIKHTRFAATSLGLLPRSS</sequence>
<accession>A0ABQ8WIW6</accession>
<dbReference type="Proteomes" id="UP001220256">
    <property type="component" value="Unassembled WGS sequence"/>
</dbReference>
<gene>
    <name evidence="1" type="ORF">N7505_005766</name>
</gene>
<reference evidence="1 2" key="1">
    <citation type="journal article" date="2023" name="IMA Fungus">
        <title>Comparative genomic study of the Penicillium genus elucidates a diverse pangenome and 15 lateral gene transfer events.</title>
        <authorList>
            <person name="Petersen C."/>
            <person name="Sorensen T."/>
            <person name="Nielsen M.R."/>
            <person name="Sondergaard T.E."/>
            <person name="Sorensen J.L."/>
            <person name="Fitzpatrick D.A."/>
            <person name="Frisvad J.C."/>
            <person name="Nielsen K.L."/>
        </authorList>
    </citation>
    <scope>NUCLEOTIDE SEQUENCE [LARGE SCALE GENOMIC DNA]</scope>
    <source>
        <strain evidence="1 2">IBT 3361</strain>
    </source>
</reference>